<dbReference type="EMBL" id="ML210222">
    <property type="protein sequence ID" value="TFK23254.1"/>
    <property type="molecule type" value="Genomic_DNA"/>
</dbReference>
<sequence length="87" mass="9735">MPSKASSERFESPSENSRKARSPNDSPSSTFTASSSVRLDPARSYRNIFATPTGARTRQFDIRADASLMTCFDPADKELYDLWAPKR</sequence>
<reference evidence="2 3" key="1">
    <citation type="journal article" date="2019" name="Nat. Ecol. Evol.">
        <title>Megaphylogeny resolves global patterns of mushroom evolution.</title>
        <authorList>
            <person name="Varga T."/>
            <person name="Krizsan K."/>
            <person name="Foldi C."/>
            <person name="Dima B."/>
            <person name="Sanchez-Garcia M."/>
            <person name="Sanchez-Ramirez S."/>
            <person name="Szollosi G.J."/>
            <person name="Szarkandi J.G."/>
            <person name="Papp V."/>
            <person name="Albert L."/>
            <person name="Andreopoulos W."/>
            <person name="Angelini C."/>
            <person name="Antonin V."/>
            <person name="Barry K.W."/>
            <person name="Bougher N.L."/>
            <person name="Buchanan P."/>
            <person name="Buyck B."/>
            <person name="Bense V."/>
            <person name="Catcheside P."/>
            <person name="Chovatia M."/>
            <person name="Cooper J."/>
            <person name="Damon W."/>
            <person name="Desjardin D."/>
            <person name="Finy P."/>
            <person name="Geml J."/>
            <person name="Haridas S."/>
            <person name="Hughes K."/>
            <person name="Justo A."/>
            <person name="Karasinski D."/>
            <person name="Kautmanova I."/>
            <person name="Kiss B."/>
            <person name="Kocsube S."/>
            <person name="Kotiranta H."/>
            <person name="LaButti K.M."/>
            <person name="Lechner B.E."/>
            <person name="Liimatainen K."/>
            <person name="Lipzen A."/>
            <person name="Lukacs Z."/>
            <person name="Mihaltcheva S."/>
            <person name="Morgado L.N."/>
            <person name="Niskanen T."/>
            <person name="Noordeloos M.E."/>
            <person name="Ohm R.A."/>
            <person name="Ortiz-Santana B."/>
            <person name="Ovrebo C."/>
            <person name="Racz N."/>
            <person name="Riley R."/>
            <person name="Savchenko A."/>
            <person name="Shiryaev A."/>
            <person name="Soop K."/>
            <person name="Spirin V."/>
            <person name="Szebenyi C."/>
            <person name="Tomsovsky M."/>
            <person name="Tulloss R.E."/>
            <person name="Uehling J."/>
            <person name="Grigoriev I.V."/>
            <person name="Vagvolgyi C."/>
            <person name="Papp T."/>
            <person name="Martin F.M."/>
            <person name="Miettinen O."/>
            <person name="Hibbett D.S."/>
            <person name="Nagy L.G."/>
        </authorList>
    </citation>
    <scope>NUCLEOTIDE SEQUENCE [LARGE SCALE GENOMIC DNA]</scope>
    <source>
        <strain evidence="2 3">CBS 121175</strain>
    </source>
</reference>
<evidence type="ECO:0000313" key="3">
    <source>
        <dbReference type="Proteomes" id="UP000307440"/>
    </source>
</evidence>
<feature type="compositionally biased region" description="Low complexity" evidence="1">
    <location>
        <begin position="26"/>
        <end position="36"/>
    </location>
</feature>
<protein>
    <submittedName>
        <fullName evidence="2">Uncharacterized protein</fullName>
    </submittedName>
</protein>
<name>A0A5C3KS26_COPMA</name>
<dbReference type="AlphaFoldDB" id="A0A5C3KS26"/>
<feature type="compositionally biased region" description="Basic and acidic residues" evidence="1">
    <location>
        <begin position="1"/>
        <end position="18"/>
    </location>
</feature>
<organism evidence="2 3">
    <name type="scientific">Coprinopsis marcescibilis</name>
    <name type="common">Agaric fungus</name>
    <name type="synonym">Psathyrella marcescibilis</name>
    <dbReference type="NCBI Taxonomy" id="230819"/>
    <lineage>
        <taxon>Eukaryota</taxon>
        <taxon>Fungi</taxon>
        <taxon>Dikarya</taxon>
        <taxon>Basidiomycota</taxon>
        <taxon>Agaricomycotina</taxon>
        <taxon>Agaricomycetes</taxon>
        <taxon>Agaricomycetidae</taxon>
        <taxon>Agaricales</taxon>
        <taxon>Agaricineae</taxon>
        <taxon>Psathyrellaceae</taxon>
        <taxon>Coprinopsis</taxon>
    </lineage>
</organism>
<feature type="region of interest" description="Disordered" evidence="1">
    <location>
        <begin position="1"/>
        <end position="37"/>
    </location>
</feature>
<proteinExistence type="predicted"/>
<dbReference type="OrthoDB" id="2669285at2759"/>
<dbReference type="Proteomes" id="UP000307440">
    <property type="component" value="Unassembled WGS sequence"/>
</dbReference>
<keyword evidence="3" id="KW-1185">Reference proteome</keyword>
<evidence type="ECO:0000256" key="1">
    <source>
        <dbReference type="SAM" id="MobiDB-lite"/>
    </source>
</evidence>
<gene>
    <name evidence="2" type="ORF">FA15DRAFT_705614</name>
</gene>
<evidence type="ECO:0000313" key="2">
    <source>
        <dbReference type="EMBL" id="TFK23254.1"/>
    </source>
</evidence>
<accession>A0A5C3KS26</accession>